<dbReference type="PROSITE" id="PS51318">
    <property type="entry name" value="TAT"/>
    <property type="match status" value="1"/>
</dbReference>
<dbReference type="AlphaFoldDB" id="A0AAE3YMN2"/>
<feature type="signal peptide" evidence="1">
    <location>
        <begin position="1"/>
        <end position="30"/>
    </location>
</feature>
<evidence type="ECO:0008006" key="4">
    <source>
        <dbReference type="Google" id="ProtNLM"/>
    </source>
</evidence>
<evidence type="ECO:0000256" key="1">
    <source>
        <dbReference type="SAM" id="SignalP"/>
    </source>
</evidence>
<comment type="caution">
    <text evidence="2">The sequence shown here is derived from an EMBL/GenBank/DDBJ whole genome shotgun (WGS) entry which is preliminary data.</text>
</comment>
<protein>
    <recommendedName>
        <fullName evidence="4">Tat pathway signal sequence domain protein</fullName>
    </recommendedName>
</protein>
<keyword evidence="1" id="KW-0732">Signal</keyword>
<reference evidence="2" key="1">
    <citation type="submission" date="2023-07" db="EMBL/GenBank/DDBJ databases">
        <title>Sequencing the genomes of 1000 actinobacteria strains.</title>
        <authorList>
            <person name="Klenk H.-P."/>
        </authorList>
    </citation>
    <scope>NUCLEOTIDE SEQUENCE</scope>
    <source>
        <strain evidence="2">DSM 44707</strain>
    </source>
</reference>
<evidence type="ECO:0000313" key="2">
    <source>
        <dbReference type="EMBL" id="MDR7274968.1"/>
    </source>
</evidence>
<sequence length="436" mass="46755">MVTVSGRRLLLKAAAGGLVGAALPAGTASAAVPWVRAARFLDAMTDAYDIDGPRLPQSYSDQVGLMSTAFTYDAALAVHAYLVLGDVKRAVAIGDALLHARTHDPEWGTGPLRQAYAVAPYRRGDRAWPHRLTGPGGTVDAGGPFRFTAAFTGDQAWAGLALLALHRHTRDQRYLDAATALAAWVRDEATSTGRLGGYTLGWNRQGTRIAAQSTVHNACLYTLFSRLGWKAEQDRARRFVERAWIAGDEECCFAAGSTDGDTRDDGARTLDAQTHPWLALRDERYRGALAFVGHRLRVTDTPAAPNSELTGGQRYRGLTVSTLSPAVDPDRPIEEGLPKPDPQAVWFEGTAQYAVALRAAGEPRDALRERDPITDAQAELGAGQTVGGRPLPERCGVVAASSPLHVGFADSGYYPSRQIAATAWYLLSIKGVNPLS</sequence>
<dbReference type="SUPFAM" id="SSF48208">
    <property type="entry name" value="Six-hairpin glycosidases"/>
    <property type="match status" value="1"/>
</dbReference>
<gene>
    <name evidence="2" type="ORF">J2S41_001746</name>
</gene>
<dbReference type="InterPro" id="IPR006311">
    <property type="entry name" value="TAT_signal"/>
</dbReference>
<dbReference type="Gene3D" id="1.50.10.20">
    <property type="match status" value="1"/>
</dbReference>
<dbReference type="GO" id="GO:0005975">
    <property type="term" value="P:carbohydrate metabolic process"/>
    <property type="evidence" value="ECO:0007669"/>
    <property type="project" value="InterPro"/>
</dbReference>
<organism evidence="2 3">
    <name type="scientific">Catenuloplanes atrovinosus</name>
    <dbReference type="NCBI Taxonomy" id="137266"/>
    <lineage>
        <taxon>Bacteria</taxon>
        <taxon>Bacillati</taxon>
        <taxon>Actinomycetota</taxon>
        <taxon>Actinomycetes</taxon>
        <taxon>Micromonosporales</taxon>
        <taxon>Micromonosporaceae</taxon>
        <taxon>Catenuloplanes</taxon>
    </lineage>
</organism>
<dbReference type="InterPro" id="IPR008928">
    <property type="entry name" value="6-hairpin_glycosidase_sf"/>
</dbReference>
<feature type="chain" id="PRO_5042126824" description="Tat pathway signal sequence domain protein" evidence="1">
    <location>
        <begin position="31"/>
        <end position="436"/>
    </location>
</feature>
<keyword evidence="3" id="KW-1185">Reference proteome</keyword>
<name>A0AAE3YMN2_9ACTN</name>
<dbReference type="Proteomes" id="UP001183643">
    <property type="component" value="Unassembled WGS sequence"/>
</dbReference>
<proteinExistence type="predicted"/>
<dbReference type="RefSeq" id="WP_310365339.1">
    <property type="nucleotide sequence ID" value="NZ_JAVDYB010000001.1"/>
</dbReference>
<accession>A0AAE3YMN2</accession>
<evidence type="ECO:0000313" key="3">
    <source>
        <dbReference type="Proteomes" id="UP001183643"/>
    </source>
</evidence>
<dbReference type="EMBL" id="JAVDYB010000001">
    <property type="protein sequence ID" value="MDR7274968.1"/>
    <property type="molecule type" value="Genomic_DNA"/>
</dbReference>